<feature type="domain" description="DUF5641" evidence="1">
    <location>
        <begin position="75"/>
        <end position="167"/>
    </location>
</feature>
<name>A0ABR3NZK0_9TELE</name>
<reference evidence="2 3" key="1">
    <citation type="submission" date="2023-09" db="EMBL/GenBank/DDBJ databases">
        <authorList>
            <person name="Wang M."/>
        </authorList>
    </citation>
    <scope>NUCLEOTIDE SEQUENCE [LARGE SCALE GENOMIC DNA]</scope>
    <source>
        <strain evidence="2">GT-2023</strain>
        <tissue evidence="2">Liver</tissue>
    </source>
</reference>
<dbReference type="PANTHER" id="PTHR47331:SF5">
    <property type="entry name" value="RIBONUCLEASE H"/>
    <property type="match status" value="1"/>
</dbReference>
<evidence type="ECO:0000259" key="1">
    <source>
        <dbReference type="Pfam" id="PF18701"/>
    </source>
</evidence>
<keyword evidence="3" id="KW-1185">Reference proteome</keyword>
<accession>A0ABR3NZK0</accession>
<comment type="caution">
    <text evidence="2">The sequence shown here is derived from an EMBL/GenBank/DDBJ whole genome shotgun (WGS) entry which is preliminary data.</text>
</comment>
<sequence>MGRASLSYEELTSLLTEIEATINSRPLTFVYNDLQEPQPLTPAHFLVGKRLTTLPPKPLCATGQITNANREELTRRWKYRHRLINEFWNRWRKEYLLDLRSAHTRDTPNPTPLREGVLVLIGDDKMPRLTRKTGLIKKLFPGRDGLVRSCAVLTPNGTILRRPVQLLYPFEV</sequence>
<gene>
    <name evidence="2" type="ORF">QQF64_001137</name>
</gene>
<evidence type="ECO:0000313" key="2">
    <source>
        <dbReference type="EMBL" id="KAL1282334.1"/>
    </source>
</evidence>
<dbReference type="Pfam" id="PF18701">
    <property type="entry name" value="DUF5641"/>
    <property type="match status" value="1"/>
</dbReference>
<proteinExistence type="predicted"/>
<evidence type="ECO:0000313" key="3">
    <source>
        <dbReference type="Proteomes" id="UP001558613"/>
    </source>
</evidence>
<dbReference type="InterPro" id="IPR040676">
    <property type="entry name" value="DUF5641"/>
</dbReference>
<protein>
    <recommendedName>
        <fullName evidence="1">DUF5641 domain-containing protein</fullName>
    </recommendedName>
</protein>
<dbReference type="PANTHER" id="PTHR47331">
    <property type="entry name" value="PHD-TYPE DOMAIN-CONTAINING PROTEIN"/>
    <property type="match status" value="1"/>
</dbReference>
<dbReference type="Proteomes" id="UP001558613">
    <property type="component" value="Unassembled WGS sequence"/>
</dbReference>
<organism evidence="2 3">
    <name type="scientific">Cirrhinus molitorella</name>
    <name type="common">mud carp</name>
    <dbReference type="NCBI Taxonomy" id="172907"/>
    <lineage>
        <taxon>Eukaryota</taxon>
        <taxon>Metazoa</taxon>
        <taxon>Chordata</taxon>
        <taxon>Craniata</taxon>
        <taxon>Vertebrata</taxon>
        <taxon>Euteleostomi</taxon>
        <taxon>Actinopterygii</taxon>
        <taxon>Neopterygii</taxon>
        <taxon>Teleostei</taxon>
        <taxon>Ostariophysi</taxon>
        <taxon>Cypriniformes</taxon>
        <taxon>Cyprinidae</taxon>
        <taxon>Labeoninae</taxon>
        <taxon>Labeonini</taxon>
        <taxon>Cirrhinus</taxon>
    </lineage>
</organism>
<dbReference type="EMBL" id="JAYMGO010000001">
    <property type="protein sequence ID" value="KAL1282334.1"/>
    <property type="molecule type" value="Genomic_DNA"/>
</dbReference>